<protein>
    <recommendedName>
        <fullName evidence="4">Acyl-CoA synthetase</fullName>
    </recommendedName>
</protein>
<dbReference type="EMBL" id="RCUY01000002">
    <property type="protein sequence ID" value="RLP84176.1"/>
    <property type="molecule type" value="Genomic_DNA"/>
</dbReference>
<feature type="transmembrane region" description="Helical" evidence="1">
    <location>
        <begin position="48"/>
        <end position="69"/>
    </location>
</feature>
<proteinExistence type="predicted"/>
<gene>
    <name evidence="2" type="ORF">D9V34_05155</name>
</gene>
<comment type="caution">
    <text evidence="2">The sequence shown here is derived from an EMBL/GenBank/DDBJ whole genome shotgun (WGS) entry which is preliminary data.</text>
</comment>
<evidence type="ECO:0008006" key="4">
    <source>
        <dbReference type="Google" id="ProtNLM"/>
    </source>
</evidence>
<organism evidence="2 3">
    <name type="scientific">Mycetocola lacteus</name>
    <dbReference type="NCBI Taxonomy" id="76637"/>
    <lineage>
        <taxon>Bacteria</taxon>
        <taxon>Bacillati</taxon>
        <taxon>Actinomycetota</taxon>
        <taxon>Actinomycetes</taxon>
        <taxon>Micrococcales</taxon>
        <taxon>Microbacteriaceae</taxon>
        <taxon>Mycetocola</taxon>
    </lineage>
</organism>
<reference evidence="2 3" key="1">
    <citation type="submission" date="2018-10" db="EMBL/GenBank/DDBJ databases">
        <authorList>
            <person name="Li J."/>
        </authorList>
    </citation>
    <scope>NUCLEOTIDE SEQUENCE [LARGE SCALE GENOMIC DNA]</scope>
    <source>
        <strain evidence="2 3">JCM 11654</strain>
    </source>
</reference>
<feature type="transmembrane region" description="Helical" evidence="1">
    <location>
        <begin position="180"/>
        <end position="204"/>
    </location>
</feature>
<accession>A0A3L7AUW4</accession>
<evidence type="ECO:0000313" key="2">
    <source>
        <dbReference type="EMBL" id="RLP84176.1"/>
    </source>
</evidence>
<keyword evidence="1" id="KW-1133">Transmembrane helix</keyword>
<keyword evidence="1" id="KW-0472">Membrane</keyword>
<dbReference type="OrthoDB" id="5126240at2"/>
<evidence type="ECO:0000256" key="1">
    <source>
        <dbReference type="SAM" id="Phobius"/>
    </source>
</evidence>
<dbReference type="Pfam" id="PF03729">
    <property type="entry name" value="DUF308"/>
    <property type="match status" value="1"/>
</dbReference>
<keyword evidence="3" id="KW-1185">Reference proteome</keyword>
<feature type="transmembrane region" description="Helical" evidence="1">
    <location>
        <begin position="21"/>
        <end position="42"/>
    </location>
</feature>
<name>A0A3L7AUW4_9MICO</name>
<dbReference type="Proteomes" id="UP000269438">
    <property type="component" value="Unassembled WGS sequence"/>
</dbReference>
<evidence type="ECO:0000313" key="3">
    <source>
        <dbReference type="Proteomes" id="UP000269438"/>
    </source>
</evidence>
<dbReference type="RefSeq" id="WP_121687777.1">
    <property type="nucleotide sequence ID" value="NZ_RCUY01000002.1"/>
</dbReference>
<keyword evidence="1" id="KW-0812">Transmembrane</keyword>
<dbReference type="AlphaFoldDB" id="A0A3L7AUW4"/>
<sequence length="224" mass="22691">MATSEAVHTGDTPPALPSGSWLLPLSRAVIAAVVALVITFSSDHSPQLGLTAFAAYALIEGLIQLIWGARNVPVRFGRGATRAQGAIGVVAGVAALVILLTAPAAHLIGLLGLIAGWALISGVLELVGGLRARGRLGIARDWIAVGAFTLLLAIAVLLVRPDYVHNFGGDGKTPPGVLNASIMTVGLFGAYAAIVAAYQAIAALSLKWAPAAKVVPAVSVSKGD</sequence>
<feature type="transmembrane region" description="Helical" evidence="1">
    <location>
        <begin position="108"/>
        <end position="130"/>
    </location>
</feature>
<feature type="transmembrane region" description="Helical" evidence="1">
    <location>
        <begin position="81"/>
        <end position="102"/>
    </location>
</feature>
<feature type="transmembrane region" description="Helical" evidence="1">
    <location>
        <begin position="142"/>
        <end position="160"/>
    </location>
</feature>
<dbReference type="InterPro" id="IPR005325">
    <property type="entry name" value="DUF308_memb"/>
</dbReference>